<evidence type="ECO:0000256" key="4">
    <source>
        <dbReference type="ARBA" id="ARBA00022989"/>
    </source>
</evidence>
<feature type="transmembrane region" description="Helical" evidence="7">
    <location>
        <begin position="890"/>
        <end position="911"/>
    </location>
</feature>
<reference evidence="9" key="1">
    <citation type="submission" date="2022-09" db="EMBL/GenBank/DDBJ databases">
        <title>Actin cytoskeleton and complex cell architecture in an #Asgard archaeon.</title>
        <authorList>
            <person name="Ponce Toledo R.I."/>
            <person name="Schleper C."/>
            <person name="Rodrigues Oliveira T."/>
            <person name="Wollweber F."/>
            <person name="Xu J."/>
            <person name="Rittmann S."/>
            <person name="Klingl A."/>
            <person name="Pilhofer M."/>
        </authorList>
    </citation>
    <scope>NUCLEOTIDE SEQUENCE</scope>
    <source>
        <strain evidence="9">B-35</strain>
    </source>
</reference>
<protein>
    <recommendedName>
        <fullName evidence="8">ABC3 transporter permease C-terminal domain-containing protein</fullName>
    </recommendedName>
</protein>
<feature type="transmembrane region" description="Helical" evidence="7">
    <location>
        <begin position="428"/>
        <end position="452"/>
    </location>
</feature>
<dbReference type="EMBL" id="CP104013">
    <property type="protein sequence ID" value="UYP47152.1"/>
    <property type="molecule type" value="Genomic_DNA"/>
</dbReference>
<keyword evidence="2" id="KW-1003">Cell membrane</keyword>
<feature type="transmembrane region" description="Helical" evidence="7">
    <location>
        <begin position="329"/>
        <end position="354"/>
    </location>
</feature>
<comment type="subcellular location">
    <subcellularLocation>
        <location evidence="1">Cell membrane</location>
        <topology evidence="1">Multi-pass membrane protein</topology>
    </subcellularLocation>
</comment>
<keyword evidence="3 7" id="KW-0812">Transmembrane</keyword>
<dbReference type="PANTHER" id="PTHR30572">
    <property type="entry name" value="MEMBRANE COMPONENT OF TRANSPORTER-RELATED"/>
    <property type="match status" value="1"/>
</dbReference>
<proteinExistence type="inferred from homology"/>
<feature type="transmembrane region" description="Helical" evidence="7">
    <location>
        <begin position="931"/>
        <end position="957"/>
    </location>
</feature>
<evidence type="ECO:0000256" key="6">
    <source>
        <dbReference type="ARBA" id="ARBA00038076"/>
    </source>
</evidence>
<organism evidence="9 10">
    <name type="scientific">Candidatus Lokiarchaeum ossiferum</name>
    <dbReference type="NCBI Taxonomy" id="2951803"/>
    <lineage>
        <taxon>Archaea</taxon>
        <taxon>Promethearchaeati</taxon>
        <taxon>Promethearchaeota</taxon>
        <taxon>Promethearchaeia</taxon>
        <taxon>Promethearchaeales</taxon>
        <taxon>Promethearchaeaceae</taxon>
        <taxon>Candidatus Lokiarchaeum</taxon>
    </lineage>
</organism>
<accession>A0ABY6HXS7</accession>
<feature type="domain" description="ABC3 transporter permease C-terminal" evidence="8">
    <location>
        <begin position="337"/>
        <end position="451"/>
    </location>
</feature>
<keyword evidence="10" id="KW-1185">Reference proteome</keyword>
<feature type="transmembrane region" description="Helical" evidence="7">
    <location>
        <begin position="386"/>
        <end position="408"/>
    </location>
</feature>
<gene>
    <name evidence="9" type="ORF">NEF87_003437</name>
</gene>
<name>A0ABY6HXS7_9ARCH</name>
<dbReference type="Proteomes" id="UP001208689">
    <property type="component" value="Chromosome"/>
</dbReference>
<keyword evidence="4 7" id="KW-1133">Transmembrane helix</keyword>
<evidence type="ECO:0000313" key="9">
    <source>
        <dbReference type="EMBL" id="UYP47152.1"/>
    </source>
</evidence>
<evidence type="ECO:0000256" key="3">
    <source>
        <dbReference type="ARBA" id="ARBA00022692"/>
    </source>
</evidence>
<feature type="transmembrane region" description="Helical" evidence="7">
    <location>
        <begin position="39"/>
        <end position="58"/>
    </location>
</feature>
<dbReference type="InterPro" id="IPR003838">
    <property type="entry name" value="ABC3_permease_C"/>
</dbReference>
<comment type="similarity">
    <text evidence="6">Belongs to the ABC-4 integral membrane protein family.</text>
</comment>
<sequence>MVEIKANKKSNAYYFRKRIIREFFLAPFHSIVRNKRRSMAMLSGIVLAVTLLSGILLYNDELKQNNYKTIVQDFPYDARFDIMGNETLDNMKDLESFILNDSRTLDTALFASSRSNMGNNWLATYVTPKYTNNSEIDYVYYYRSTFVSQDIFTGPIGQSFMQMNFKGEANLTGRSVILPESFLESLDLTIGDSIDMLNFSQTIYSPSGDPNENHGFLTNLTIRGTYDPFEQQSDEMNSIHNPFHSDRIYLSLELLNNATMVDVHHGFTYTGNFYLALKIDVSQFNVKEPIKFNKELNLFINQLTRDYSADLQGYNEIEQPLLRFQSQSIFITFLYIVLAIPVVLLSLYLLNFGLEMALEERRRAIAIKKVQGANSKQIFSELRDETLFLLIGGSVLGYCLGIIAAWAISSASGFMQTDFQSNLSLWEYFSFDLWAFIIPFIVVSVLLIIVTYKKGKKFIEQEVTQGVAKRELKKERIFKRYKLDIICFMLSLSGIALVMIKMLKIPIPISQATEIAIFVISPFMFWIGGSSVGSRIVKKIPLKMEKSLLAIPVFHDVKQIIKSGLKRRGDIERLAVIIILTLSIASLATIQGNTEETQAERSLEWQIGADWQINFAEENNYHDAIANISGLDDSIALNSMNIRSLSSWISVIAMENEQELLNLKQNSPVLFWQNDNFDAFTAEGALQALEDNPEGIFLTADHLYMLDAKVGDLIEIRIYVSNSSQGEVKTMENIKILGTVNQLPGGIQSYGLISRHLFLKFQALSNGLEEEAMIGSQFNATRYYVHSSYSSNISAGEIEDIKNALESDSRVSNYLSYYEQYAAIDTTEQGYGISGLLSLNFVISLVAVFISAFSFSAILMERRKHEFAILRAIGAKKGQIYKMVIGENSLMMLTASIWGIFIGVGISYLFNNVFIFINMMLQNSNSVYRSVVLPGVELLIISCITFFGMMAASVLSVRSAANQDLSLATKVV</sequence>
<dbReference type="Pfam" id="PF02687">
    <property type="entry name" value="FtsX"/>
    <property type="match status" value="2"/>
</dbReference>
<evidence type="ECO:0000256" key="5">
    <source>
        <dbReference type="ARBA" id="ARBA00023136"/>
    </source>
</evidence>
<evidence type="ECO:0000313" key="10">
    <source>
        <dbReference type="Proteomes" id="UP001208689"/>
    </source>
</evidence>
<evidence type="ECO:0000259" key="8">
    <source>
        <dbReference type="Pfam" id="PF02687"/>
    </source>
</evidence>
<feature type="transmembrane region" description="Helical" evidence="7">
    <location>
        <begin position="483"/>
        <end position="503"/>
    </location>
</feature>
<evidence type="ECO:0000256" key="1">
    <source>
        <dbReference type="ARBA" id="ARBA00004651"/>
    </source>
</evidence>
<feature type="transmembrane region" description="Helical" evidence="7">
    <location>
        <begin position="836"/>
        <end position="860"/>
    </location>
</feature>
<dbReference type="InterPro" id="IPR050250">
    <property type="entry name" value="Macrolide_Exporter_MacB"/>
</dbReference>
<evidence type="ECO:0000256" key="7">
    <source>
        <dbReference type="SAM" id="Phobius"/>
    </source>
</evidence>
<evidence type="ECO:0000256" key="2">
    <source>
        <dbReference type="ARBA" id="ARBA00022475"/>
    </source>
</evidence>
<feature type="domain" description="ABC3 transporter permease C-terminal" evidence="8">
    <location>
        <begin position="841"/>
        <end position="962"/>
    </location>
</feature>
<feature type="transmembrane region" description="Helical" evidence="7">
    <location>
        <begin position="515"/>
        <end position="537"/>
    </location>
</feature>
<keyword evidence="5 7" id="KW-0472">Membrane</keyword>
<dbReference type="PANTHER" id="PTHR30572:SF4">
    <property type="entry name" value="ABC TRANSPORTER PERMEASE YTRF"/>
    <property type="match status" value="1"/>
</dbReference>